<dbReference type="EMBL" id="CP090035">
    <property type="protein sequence ID" value="UPK97615.1"/>
    <property type="molecule type" value="Genomic_DNA"/>
</dbReference>
<keyword evidence="2" id="KW-1185">Reference proteome</keyword>
<evidence type="ECO:0000313" key="1">
    <source>
        <dbReference type="EMBL" id="UPK97615.1"/>
    </source>
</evidence>
<dbReference type="Proteomes" id="UP000830768">
    <property type="component" value="Chromosome 6"/>
</dbReference>
<name>A0ACD3Z917_FUSSC</name>
<reference evidence="1" key="1">
    <citation type="submission" date="2021-11" db="EMBL/GenBank/DDBJ databases">
        <title>Fusarium solani-melongenae Genome sequencing and assembly.</title>
        <authorList>
            <person name="Xie S."/>
            <person name="Huang L."/>
            <person name="Zhang X."/>
        </authorList>
    </citation>
    <scope>NUCLEOTIDE SEQUENCE</scope>
    <source>
        <strain evidence="1">CRI 24-3</strain>
    </source>
</reference>
<gene>
    <name evidence="1" type="ORF">LCI18_008550</name>
</gene>
<accession>A0ACD3Z917</accession>
<proteinExistence type="predicted"/>
<protein>
    <submittedName>
        <fullName evidence="1">Uncharacterized protein</fullName>
    </submittedName>
</protein>
<evidence type="ECO:0000313" key="2">
    <source>
        <dbReference type="Proteomes" id="UP000830768"/>
    </source>
</evidence>
<organism evidence="1 2">
    <name type="scientific">Fusarium solani subsp. cucurbitae</name>
    <name type="common">Neocosmosporum cucurbitae</name>
    <dbReference type="NCBI Taxonomy" id="2747967"/>
    <lineage>
        <taxon>Eukaryota</taxon>
        <taxon>Fungi</taxon>
        <taxon>Dikarya</taxon>
        <taxon>Ascomycota</taxon>
        <taxon>Pezizomycotina</taxon>
        <taxon>Sordariomycetes</taxon>
        <taxon>Hypocreomycetidae</taxon>
        <taxon>Hypocreales</taxon>
        <taxon>Nectriaceae</taxon>
        <taxon>Fusarium</taxon>
        <taxon>Fusarium solani species complex</taxon>
    </lineage>
</organism>
<sequence length="688" mass="78672">MADSKTLDQNNPFLIPGLEFFKDLDAKTRPGNQFTEKLHEDYHNDPKSGYYIPFVPIGRPENRKLKVITIGSGFSGILLAYNIEKYTTNVEHKIYEKNSDVGGTWFQNRYPMAGCDSPTCTYQANFAISPDWEAFYSKSPYLQAYLAKVTDKLDLRKYMTFNSRVTEARFHKDRGVWELKIDQTFPDGSKKTIRDECDLLLGAVGILDRWEYPKIKGLENFKGRVIHTADREKWEEYTPEKWAKENVVIIGSGASSIQTVPGMQPQSKKLDVFVRTPPWFFAHSEQVEGEMKPQGYVYTEEEKAAFARDRSAMLKHAKANENHLNMLHHMMVKHNPAHHAAREELTKRTRELIKDDKIFHNIIPKFSVGCRRIAPGDSYMLAIQKPNVEVHFCGISEVVEDGVIGDDGKFTACDTIVCATGFDVSYRPRFPLTGLDDVDLREEWHSVPASYFGLMAPNIPNYLMYQGPNSPVENGSIMAILNSVVDYTVKCIKKMQSENIKYFVPKQDATDEFNFHTQSWFKGTVWEEDCNAWYKNRKTGRVDAIWPGSVLHYREAIRDPRWEDMKIAYHNTQSRFNYLGYGYSTLDLNADHDADRSPYLTLENLDPRFYTSAEAATAKHKASSSSAVSRIIKKLKNPDSVRLRGHLRLLTSEEEDAIIAFVIWMEMAGFPACKAEIKDAAVGLDPVQ</sequence>